<dbReference type="GO" id="GO:0005576">
    <property type="term" value="C:extracellular region"/>
    <property type="evidence" value="ECO:0007669"/>
    <property type="project" value="UniProtKB-SubCell"/>
</dbReference>
<evidence type="ECO:0000313" key="7">
    <source>
        <dbReference type="Proteomes" id="UP000230423"/>
    </source>
</evidence>
<sequence>MSDPAFAQGGPTFEGLNEAPHMTLWCFCQHGPRECEKNALQACVMSYLPEPEDHMELINCIQGGAAFNDSVASCISNGALKNRATTDQ</sequence>
<dbReference type="InterPro" id="IPR004911">
    <property type="entry name" value="Interferon-induced_GILT"/>
</dbReference>
<dbReference type="PANTHER" id="PTHR13234">
    <property type="entry name" value="GAMMA-INTERFERON INDUCIBLE LYSOSOMAL THIOL REDUCTASE GILT"/>
    <property type="match status" value="1"/>
</dbReference>
<dbReference type="OrthoDB" id="958254at2759"/>
<accession>A0A2G9V422</accession>
<name>A0A2G9V422_TELCI</name>
<proteinExistence type="inferred from homology"/>
<keyword evidence="4" id="KW-0732">Signal</keyword>
<dbReference type="Pfam" id="PF03227">
    <property type="entry name" value="GILT"/>
    <property type="match status" value="1"/>
</dbReference>
<dbReference type="GO" id="GO:0016671">
    <property type="term" value="F:oxidoreductase activity, acting on a sulfur group of donors, disulfide as acceptor"/>
    <property type="evidence" value="ECO:0007669"/>
    <property type="project" value="InterPro"/>
</dbReference>
<evidence type="ECO:0000256" key="4">
    <source>
        <dbReference type="ARBA" id="ARBA00022729"/>
    </source>
</evidence>
<dbReference type="AlphaFoldDB" id="A0A2G9V422"/>
<evidence type="ECO:0000256" key="2">
    <source>
        <dbReference type="ARBA" id="ARBA00005679"/>
    </source>
</evidence>
<evidence type="ECO:0000256" key="1">
    <source>
        <dbReference type="ARBA" id="ARBA00004613"/>
    </source>
</evidence>
<protein>
    <submittedName>
        <fullName evidence="6">Uncharacterized protein</fullName>
    </submittedName>
</protein>
<gene>
    <name evidence="6" type="ORF">TELCIR_00663</name>
</gene>
<organism evidence="6 7">
    <name type="scientific">Teladorsagia circumcincta</name>
    <name type="common">Brown stomach worm</name>
    <name type="synonym">Ostertagia circumcincta</name>
    <dbReference type="NCBI Taxonomy" id="45464"/>
    <lineage>
        <taxon>Eukaryota</taxon>
        <taxon>Metazoa</taxon>
        <taxon>Ecdysozoa</taxon>
        <taxon>Nematoda</taxon>
        <taxon>Chromadorea</taxon>
        <taxon>Rhabditida</taxon>
        <taxon>Rhabditina</taxon>
        <taxon>Rhabditomorpha</taxon>
        <taxon>Strongyloidea</taxon>
        <taxon>Trichostrongylidae</taxon>
        <taxon>Teladorsagia</taxon>
    </lineage>
</organism>
<evidence type="ECO:0000256" key="3">
    <source>
        <dbReference type="ARBA" id="ARBA00022525"/>
    </source>
</evidence>
<evidence type="ECO:0000256" key="5">
    <source>
        <dbReference type="ARBA" id="ARBA00023180"/>
    </source>
</evidence>
<keyword evidence="5" id="KW-0325">Glycoprotein</keyword>
<dbReference type="EMBL" id="KZ345006">
    <property type="protein sequence ID" value="PIO77254.1"/>
    <property type="molecule type" value="Genomic_DNA"/>
</dbReference>
<keyword evidence="7" id="KW-1185">Reference proteome</keyword>
<reference evidence="6 7" key="1">
    <citation type="submission" date="2015-09" db="EMBL/GenBank/DDBJ databases">
        <title>Draft genome of the parasitic nematode Teladorsagia circumcincta isolate WARC Sus (inbred).</title>
        <authorList>
            <person name="Mitreva M."/>
        </authorList>
    </citation>
    <scope>NUCLEOTIDE SEQUENCE [LARGE SCALE GENOMIC DNA]</scope>
    <source>
        <strain evidence="6 7">S</strain>
    </source>
</reference>
<evidence type="ECO:0000313" key="6">
    <source>
        <dbReference type="EMBL" id="PIO77254.1"/>
    </source>
</evidence>
<dbReference type="Proteomes" id="UP000230423">
    <property type="component" value="Unassembled WGS sequence"/>
</dbReference>
<comment type="similarity">
    <text evidence="2">Belongs to the GILT family.</text>
</comment>
<keyword evidence="3" id="KW-0964">Secreted</keyword>
<dbReference type="PANTHER" id="PTHR13234:SF8">
    <property type="entry name" value="GAMMA-INTERFERON-INDUCIBLE LYSOSOMAL THIOL REDUCTASE"/>
    <property type="match status" value="1"/>
</dbReference>
<comment type="subcellular location">
    <subcellularLocation>
        <location evidence="1">Secreted</location>
    </subcellularLocation>
</comment>